<name>A0AAW1IUY2_POPJA</name>
<dbReference type="InterPro" id="IPR013088">
    <property type="entry name" value="Znf_NHR/GATA"/>
</dbReference>
<dbReference type="PROSITE" id="PS00031">
    <property type="entry name" value="NUCLEAR_REC_DBD_1"/>
    <property type="match status" value="1"/>
</dbReference>
<evidence type="ECO:0000256" key="8">
    <source>
        <dbReference type="ARBA" id="ARBA00023170"/>
    </source>
</evidence>
<evidence type="ECO:0000256" key="5">
    <source>
        <dbReference type="ARBA" id="ARBA00023015"/>
    </source>
</evidence>
<dbReference type="Gene3D" id="3.30.50.10">
    <property type="entry name" value="Erythroid Transcription Factor GATA-1, subunit A"/>
    <property type="match status" value="1"/>
</dbReference>
<dbReference type="AlphaFoldDB" id="A0AAW1IUY2"/>
<sequence length="192" mass="21639">MLVFSLFRPFVAIFHIFIDMTTIGMLKPEFTGDRLLDIPCKVCGDRSSGKHYGIYSCDGCSGFFKRSIHRNRVYTCKATGEMKGRCPVDKTHRNQCRACRLHKCFEASMNKDEMLSALRRLSAALFIAPPIPINATFKIGQKDQRLQSRIVEEEEEEEEEVAEEEDVDDGGDASAPDPGVQAIPPFCHLHLP</sequence>
<keyword evidence="7" id="KW-0804">Transcription</keyword>
<feature type="region of interest" description="Disordered" evidence="10">
    <location>
        <begin position="148"/>
        <end position="192"/>
    </location>
</feature>
<dbReference type="GO" id="GO:0008270">
    <property type="term" value="F:zinc ion binding"/>
    <property type="evidence" value="ECO:0007669"/>
    <property type="project" value="UniProtKB-KW"/>
</dbReference>
<evidence type="ECO:0000256" key="6">
    <source>
        <dbReference type="ARBA" id="ARBA00023125"/>
    </source>
</evidence>
<dbReference type="Pfam" id="PF00105">
    <property type="entry name" value="zf-C4"/>
    <property type="match status" value="1"/>
</dbReference>
<dbReference type="GO" id="GO:0000122">
    <property type="term" value="P:negative regulation of transcription by RNA polymerase II"/>
    <property type="evidence" value="ECO:0007669"/>
    <property type="project" value="UniProtKB-ARBA"/>
</dbReference>
<evidence type="ECO:0000313" key="12">
    <source>
        <dbReference type="EMBL" id="KAK9693776.1"/>
    </source>
</evidence>
<reference evidence="12 13" key="1">
    <citation type="journal article" date="2024" name="BMC Genomics">
        <title>De novo assembly and annotation of Popillia japonica's genome with initial clues to its potential as an invasive pest.</title>
        <authorList>
            <person name="Cucini C."/>
            <person name="Boschi S."/>
            <person name="Funari R."/>
            <person name="Cardaioli E."/>
            <person name="Iannotti N."/>
            <person name="Marturano G."/>
            <person name="Paoli F."/>
            <person name="Bruttini M."/>
            <person name="Carapelli A."/>
            <person name="Frati F."/>
            <person name="Nardi F."/>
        </authorList>
    </citation>
    <scope>NUCLEOTIDE SEQUENCE [LARGE SCALE GENOMIC DNA]</scope>
    <source>
        <strain evidence="12">DMR45628</strain>
    </source>
</reference>
<evidence type="ECO:0000256" key="2">
    <source>
        <dbReference type="ARBA" id="ARBA00022723"/>
    </source>
</evidence>
<dbReference type="EMBL" id="JASPKY010000531">
    <property type="protein sequence ID" value="KAK9693776.1"/>
    <property type="molecule type" value="Genomic_DNA"/>
</dbReference>
<feature type="domain" description="Nuclear receptor" evidence="11">
    <location>
        <begin position="37"/>
        <end position="116"/>
    </location>
</feature>
<dbReference type="FunFam" id="3.30.50.10:FF:000019">
    <property type="entry name" value="Nuclear receptor subfamily 2 group E member"/>
    <property type="match status" value="1"/>
</dbReference>
<dbReference type="GO" id="GO:0005634">
    <property type="term" value="C:nucleus"/>
    <property type="evidence" value="ECO:0007669"/>
    <property type="project" value="UniProtKB-SubCell"/>
</dbReference>
<organism evidence="12 13">
    <name type="scientific">Popillia japonica</name>
    <name type="common">Japanese beetle</name>
    <dbReference type="NCBI Taxonomy" id="7064"/>
    <lineage>
        <taxon>Eukaryota</taxon>
        <taxon>Metazoa</taxon>
        <taxon>Ecdysozoa</taxon>
        <taxon>Arthropoda</taxon>
        <taxon>Hexapoda</taxon>
        <taxon>Insecta</taxon>
        <taxon>Pterygota</taxon>
        <taxon>Neoptera</taxon>
        <taxon>Endopterygota</taxon>
        <taxon>Coleoptera</taxon>
        <taxon>Polyphaga</taxon>
        <taxon>Scarabaeiformia</taxon>
        <taxon>Scarabaeidae</taxon>
        <taxon>Rutelinae</taxon>
        <taxon>Popillia</taxon>
    </lineage>
</organism>
<accession>A0AAW1IUY2</accession>
<keyword evidence="8" id="KW-0675">Receptor</keyword>
<keyword evidence="13" id="KW-1185">Reference proteome</keyword>
<dbReference type="GO" id="GO:0003700">
    <property type="term" value="F:DNA-binding transcription factor activity"/>
    <property type="evidence" value="ECO:0007669"/>
    <property type="project" value="InterPro"/>
</dbReference>
<comment type="subcellular location">
    <subcellularLocation>
        <location evidence="1">Nucleus</location>
    </subcellularLocation>
</comment>
<keyword evidence="6" id="KW-0238">DNA-binding</keyword>
<dbReference type="InterPro" id="IPR001628">
    <property type="entry name" value="Znf_hrmn_rcpt"/>
</dbReference>
<proteinExistence type="predicted"/>
<evidence type="ECO:0000256" key="1">
    <source>
        <dbReference type="ARBA" id="ARBA00004123"/>
    </source>
</evidence>
<keyword evidence="4" id="KW-0862">Zinc</keyword>
<dbReference type="PROSITE" id="PS51030">
    <property type="entry name" value="NUCLEAR_REC_DBD_2"/>
    <property type="match status" value="1"/>
</dbReference>
<evidence type="ECO:0000259" key="11">
    <source>
        <dbReference type="PROSITE" id="PS51030"/>
    </source>
</evidence>
<feature type="compositionally biased region" description="Acidic residues" evidence="10">
    <location>
        <begin position="152"/>
        <end position="171"/>
    </location>
</feature>
<keyword evidence="5" id="KW-0805">Transcription regulation</keyword>
<gene>
    <name evidence="12" type="ORF">QE152_g33980</name>
</gene>
<protein>
    <submittedName>
        <fullName evidence="12">Zinc finger, C4 type (Two domains)</fullName>
    </submittedName>
</protein>
<evidence type="ECO:0000256" key="10">
    <source>
        <dbReference type="SAM" id="MobiDB-lite"/>
    </source>
</evidence>
<dbReference type="SMART" id="SM00399">
    <property type="entry name" value="ZnF_C4"/>
    <property type="match status" value="1"/>
</dbReference>
<dbReference type="InterPro" id="IPR050274">
    <property type="entry name" value="Nuclear_hormone_rcpt_NR2"/>
</dbReference>
<evidence type="ECO:0000256" key="7">
    <source>
        <dbReference type="ARBA" id="ARBA00023163"/>
    </source>
</evidence>
<comment type="caution">
    <text evidence="12">The sequence shown here is derived from an EMBL/GenBank/DDBJ whole genome shotgun (WGS) entry which is preliminary data.</text>
</comment>
<keyword evidence="2" id="KW-0479">Metal-binding</keyword>
<dbReference type="PRINTS" id="PR00047">
    <property type="entry name" value="STROIDFINGER"/>
</dbReference>
<evidence type="ECO:0000256" key="9">
    <source>
        <dbReference type="ARBA" id="ARBA00023242"/>
    </source>
</evidence>
<dbReference type="GO" id="GO:0043565">
    <property type="term" value="F:sequence-specific DNA binding"/>
    <property type="evidence" value="ECO:0007669"/>
    <property type="project" value="InterPro"/>
</dbReference>
<dbReference type="GO" id="GO:0032502">
    <property type="term" value="P:developmental process"/>
    <property type="evidence" value="ECO:0007669"/>
    <property type="project" value="UniProtKB-ARBA"/>
</dbReference>
<dbReference type="Proteomes" id="UP001458880">
    <property type="component" value="Unassembled WGS sequence"/>
</dbReference>
<dbReference type="SUPFAM" id="SSF57716">
    <property type="entry name" value="Glucocorticoid receptor-like (DNA-binding domain)"/>
    <property type="match status" value="1"/>
</dbReference>
<dbReference type="PANTHER" id="PTHR24083">
    <property type="entry name" value="NUCLEAR HORMONE RECEPTOR"/>
    <property type="match status" value="1"/>
</dbReference>
<evidence type="ECO:0000256" key="3">
    <source>
        <dbReference type="ARBA" id="ARBA00022771"/>
    </source>
</evidence>
<keyword evidence="9" id="KW-0539">Nucleus</keyword>
<keyword evidence="3" id="KW-0863">Zinc-finger</keyword>
<evidence type="ECO:0000313" key="13">
    <source>
        <dbReference type="Proteomes" id="UP001458880"/>
    </source>
</evidence>
<evidence type="ECO:0000256" key="4">
    <source>
        <dbReference type="ARBA" id="ARBA00022833"/>
    </source>
</evidence>